<dbReference type="EMBL" id="CP042912">
    <property type="protein sequence ID" value="QEG23015.1"/>
    <property type="molecule type" value="Genomic_DNA"/>
</dbReference>
<reference evidence="2 3" key="1">
    <citation type="submission" date="2019-08" db="EMBL/GenBank/DDBJ databases">
        <title>Deep-cultivation of Planctomycetes and their phenomic and genomic characterization uncovers novel biology.</title>
        <authorList>
            <person name="Wiegand S."/>
            <person name="Jogler M."/>
            <person name="Boedeker C."/>
            <person name="Pinto D."/>
            <person name="Vollmers J."/>
            <person name="Rivas-Marin E."/>
            <person name="Kohn T."/>
            <person name="Peeters S.H."/>
            <person name="Heuer A."/>
            <person name="Rast P."/>
            <person name="Oberbeckmann S."/>
            <person name="Bunk B."/>
            <person name="Jeske O."/>
            <person name="Meyerdierks A."/>
            <person name="Storesund J.E."/>
            <person name="Kallscheuer N."/>
            <person name="Luecker S."/>
            <person name="Lage O.M."/>
            <person name="Pohl T."/>
            <person name="Merkel B.J."/>
            <person name="Hornburger P."/>
            <person name="Mueller R.-W."/>
            <person name="Bruemmer F."/>
            <person name="Labrenz M."/>
            <person name="Spormann A.M."/>
            <person name="Op den Camp H."/>
            <person name="Overmann J."/>
            <person name="Amann R."/>
            <person name="Jetten M.S.M."/>
            <person name="Mascher T."/>
            <person name="Medema M.H."/>
            <person name="Devos D.P."/>
            <person name="Kaster A.-K."/>
            <person name="Ovreas L."/>
            <person name="Rohde M."/>
            <person name="Galperin M.Y."/>
            <person name="Jogler C."/>
        </authorList>
    </citation>
    <scope>NUCLEOTIDE SEQUENCE [LARGE SCALE GENOMIC DNA]</scope>
    <source>
        <strain evidence="2 3">FC18</strain>
    </source>
</reference>
<dbReference type="AlphaFoldDB" id="A0A5B9PCX1"/>
<dbReference type="Proteomes" id="UP000322214">
    <property type="component" value="Chromosome"/>
</dbReference>
<evidence type="ECO:0000313" key="3">
    <source>
        <dbReference type="Proteomes" id="UP000322214"/>
    </source>
</evidence>
<evidence type="ECO:0000313" key="2">
    <source>
        <dbReference type="EMBL" id="QEG23015.1"/>
    </source>
</evidence>
<proteinExistence type="predicted"/>
<dbReference type="KEGG" id="mff:MFFC18_29070"/>
<protein>
    <submittedName>
        <fullName evidence="2">Uncharacterized protein</fullName>
    </submittedName>
</protein>
<sequence length="291" mass="32003">MKIMHAKLFHRIVIAIILSISWVTLADAHEFETGHIERSIDVIVRGQDVEIKYSLGLADETIVDWLVRAEKLDDADEARFRKSIAELESVSSSETSSLTQASDELTGPTEAPVEGEPDTSGVQDSEFAAPLEFQTELVSLLCDRLSGAVCENLQIASNGRPITFDETTVSNSSRHHVAMQITFRATLSTTKATELSITDRNFLEILKPQVEEESDRPVGQAVVGRDSQKPAFRYFGNIRLACRVKGKAVQLNSNVAPVLTRAKPVELGGLSLEKRLDAATIRTKIAFVRSP</sequence>
<gene>
    <name evidence="2" type="ORF">MFFC18_29070</name>
</gene>
<name>A0A5B9PCX1_9BACT</name>
<keyword evidence="3" id="KW-1185">Reference proteome</keyword>
<feature type="region of interest" description="Disordered" evidence="1">
    <location>
        <begin position="92"/>
        <end position="123"/>
    </location>
</feature>
<organism evidence="2 3">
    <name type="scientific">Mariniblastus fucicola</name>
    <dbReference type="NCBI Taxonomy" id="980251"/>
    <lineage>
        <taxon>Bacteria</taxon>
        <taxon>Pseudomonadati</taxon>
        <taxon>Planctomycetota</taxon>
        <taxon>Planctomycetia</taxon>
        <taxon>Pirellulales</taxon>
        <taxon>Pirellulaceae</taxon>
        <taxon>Mariniblastus</taxon>
    </lineage>
</organism>
<evidence type="ECO:0000256" key="1">
    <source>
        <dbReference type="SAM" id="MobiDB-lite"/>
    </source>
</evidence>
<accession>A0A5B9PCX1</accession>
<dbReference type="STRING" id="980251.GCA_001642875_04052"/>